<organism evidence="10 11">
    <name type="scientific">Phaeocystidibacter luteus</name>
    <dbReference type="NCBI Taxonomy" id="911197"/>
    <lineage>
        <taxon>Bacteria</taxon>
        <taxon>Pseudomonadati</taxon>
        <taxon>Bacteroidota</taxon>
        <taxon>Flavobacteriia</taxon>
        <taxon>Flavobacteriales</taxon>
        <taxon>Phaeocystidibacteraceae</taxon>
        <taxon>Phaeocystidibacter</taxon>
    </lineage>
</organism>
<feature type="transmembrane region" description="Helical" evidence="7">
    <location>
        <begin position="355"/>
        <end position="379"/>
    </location>
</feature>
<protein>
    <submittedName>
        <fullName evidence="10">ABC transporter permease</fullName>
    </submittedName>
</protein>
<evidence type="ECO:0000256" key="2">
    <source>
        <dbReference type="ARBA" id="ARBA00005236"/>
    </source>
</evidence>
<feature type="domain" description="MacB-like periplasmic core" evidence="9">
    <location>
        <begin position="54"/>
        <end position="222"/>
    </location>
</feature>
<evidence type="ECO:0000256" key="4">
    <source>
        <dbReference type="ARBA" id="ARBA00022692"/>
    </source>
</evidence>
<dbReference type="Pfam" id="PF02687">
    <property type="entry name" value="FtsX"/>
    <property type="match status" value="1"/>
</dbReference>
<evidence type="ECO:0000313" key="11">
    <source>
        <dbReference type="Proteomes" id="UP000468650"/>
    </source>
</evidence>
<feature type="transmembrane region" description="Helical" evidence="7">
    <location>
        <begin position="399"/>
        <end position="423"/>
    </location>
</feature>
<evidence type="ECO:0000259" key="8">
    <source>
        <dbReference type="Pfam" id="PF02687"/>
    </source>
</evidence>
<reference evidence="10 11" key="1">
    <citation type="submission" date="2019-09" db="EMBL/GenBank/DDBJ databases">
        <title>Genomes of family Cryomorphaceae.</title>
        <authorList>
            <person name="Bowman J.P."/>
        </authorList>
    </citation>
    <scope>NUCLEOTIDE SEQUENCE [LARGE SCALE GENOMIC DNA]</scope>
    <source>
        <strain evidence="10 11">LMG 25704</strain>
    </source>
</reference>
<dbReference type="OrthoDB" id="1522670at2"/>
<proteinExistence type="inferred from homology"/>
<evidence type="ECO:0000259" key="9">
    <source>
        <dbReference type="Pfam" id="PF12704"/>
    </source>
</evidence>
<dbReference type="GO" id="GO:0044874">
    <property type="term" value="P:lipoprotein localization to outer membrane"/>
    <property type="evidence" value="ECO:0007669"/>
    <property type="project" value="TreeGrafter"/>
</dbReference>
<dbReference type="PANTHER" id="PTHR30489:SF0">
    <property type="entry name" value="LIPOPROTEIN-RELEASING SYSTEM TRANSMEMBRANE PROTEIN LOLE"/>
    <property type="match status" value="1"/>
</dbReference>
<keyword evidence="11" id="KW-1185">Reference proteome</keyword>
<dbReference type="Proteomes" id="UP000468650">
    <property type="component" value="Unassembled WGS sequence"/>
</dbReference>
<comment type="caution">
    <text evidence="10">The sequence shown here is derived from an EMBL/GenBank/DDBJ whole genome shotgun (WGS) entry which is preliminary data.</text>
</comment>
<sequence length="435" mass="49374">MPRIHVNRIRVRNGICLSLASKIVFMRWEWFIAKRLVRSENSKDSITGPVITVSITAIALGMVLMIIAVATGVGLQERIKDKIIGFSGHIQIQPYDSNISYEDKAISTKIEFYPDIQKLDGFTHIQRTASKAGILTSEDDFEGIALKGVGPEYDWTFFEDAMEYGVIPSFRDSVESDSILLSRSTANRLKIDTGDEVVVYFIRDNNRPPLTRYLMVSGIYNTGLEEFDRLYVLCDLNLIRGLNDWHADEVGKMEVFIDDFDEITPQTTQLREALPFHLNAVSVLQENPQLFKWLELFDVNMFLIIGIMLVVATINMIGALLILILERTRMIGIVKSLGGSDRKIRRIFLYQSGYLILRGLFWGNLIGIGICLAQHYWGFVKLDPSTYYVSEAPVLLDPWLILALNLGTLVICLVSMMAPSYIIMRIRPAKALRFD</sequence>
<keyword evidence="5 7" id="KW-1133">Transmembrane helix</keyword>
<evidence type="ECO:0000256" key="5">
    <source>
        <dbReference type="ARBA" id="ARBA00022989"/>
    </source>
</evidence>
<keyword evidence="3" id="KW-1003">Cell membrane</keyword>
<gene>
    <name evidence="10" type="ORF">F8C67_08620</name>
</gene>
<dbReference type="EMBL" id="WBVO01000006">
    <property type="protein sequence ID" value="KAB2809934.1"/>
    <property type="molecule type" value="Genomic_DNA"/>
</dbReference>
<keyword evidence="4 7" id="KW-0812">Transmembrane</keyword>
<evidence type="ECO:0000256" key="6">
    <source>
        <dbReference type="ARBA" id="ARBA00023136"/>
    </source>
</evidence>
<evidence type="ECO:0000256" key="7">
    <source>
        <dbReference type="SAM" id="Phobius"/>
    </source>
</evidence>
<dbReference type="InterPro" id="IPR025857">
    <property type="entry name" value="MacB_PCD"/>
</dbReference>
<keyword evidence="6 7" id="KW-0472">Membrane</keyword>
<dbReference type="InterPro" id="IPR051447">
    <property type="entry name" value="Lipoprotein-release_system"/>
</dbReference>
<feature type="transmembrane region" description="Helical" evidence="7">
    <location>
        <begin position="50"/>
        <end position="75"/>
    </location>
</feature>
<dbReference type="AlphaFoldDB" id="A0A6N6RHW6"/>
<evidence type="ECO:0000256" key="1">
    <source>
        <dbReference type="ARBA" id="ARBA00004651"/>
    </source>
</evidence>
<accession>A0A6N6RHW6</accession>
<dbReference type="Pfam" id="PF12704">
    <property type="entry name" value="MacB_PCD"/>
    <property type="match status" value="1"/>
</dbReference>
<evidence type="ECO:0000256" key="3">
    <source>
        <dbReference type="ARBA" id="ARBA00022475"/>
    </source>
</evidence>
<dbReference type="InterPro" id="IPR003838">
    <property type="entry name" value="ABC3_permease_C"/>
</dbReference>
<dbReference type="PANTHER" id="PTHR30489">
    <property type="entry name" value="LIPOPROTEIN-RELEASING SYSTEM TRANSMEMBRANE PROTEIN LOLE"/>
    <property type="match status" value="1"/>
</dbReference>
<dbReference type="GO" id="GO:0098797">
    <property type="term" value="C:plasma membrane protein complex"/>
    <property type="evidence" value="ECO:0007669"/>
    <property type="project" value="TreeGrafter"/>
</dbReference>
<name>A0A6N6RHW6_9FLAO</name>
<feature type="transmembrane region" description="Helical" evidence="7">
    <location>
        <begin position="301"/>
        <end position="325"/>
    </location>
</feature>
<comment type="subcellular location">
    <subcellularLocation>
        <location evidence="1">Cell membrane</location>
        <topology evidence="1">Multi-pass membrane protein</topology>
    </subcellularLocation>
</comment>
<feature type="domain" description="ABC3 transporter permease C-terminal" evidence="8">
    <location>
        <begin position="303"/>
        <end position="427"/>
    </location>
</feature>
<evidence type="ECO:0000313" key="10">
    <source>
        <dbReference type="EMBL" id="KAB2809934.1"/>
    </source>
</evidence>
<comment type="similarity">
    <text evidence="2">Belongs to the ABC-4 integral membrane protein family. LolC/E subfamily.</text>
</comment>